<proteinExistence type="predicted"/>
<dbReference type="EMBL" id="JBHTMU010000036">
    <property type="protein sequence ID" value="MFD1344033.1"/>
    <property type="molecule type" value="Genomic_DNA"/>
</dbReference>
<evidence type="ECO:0000313" key="3">
    <source>
        <dbReference type="Proteomes" id="UP001597135"/>
    </source>
</evidence>
<dbReference type="Proteomes" id="UP001597135">
    <property type="component" value="Unassembled WGS sequence"/>
</dbReference>
<organism evidence="2 3">
    <name type="scientific">Litorisediminicola beolgyonensis</name>
    <dbReference type="NCBI Taxonomy" id="1173614"/>
    <lineage>
        <taxon>Bacteria</taxon>
        <taxon>Pseudomonadati</taxon>
        <taxon>Pseudomonadota</taxon>
        <taxon>Alphaproteobacteria</taxon>
        <taxon>Rhodobacterales</taxon>
        <taxon>Paracoccaceae</taxon>
        <taxon>Litorisediminicola</taxon>
    </lineage>
</organism>
<evidence type="ECO:0000259" key="1">
    <source>
        <dbReference type="Pfam" id="PF03448"/>
    </source>
</evidence>
<sequence length="200" mass="21140">MNAVARIARRRTRRGRSTLSVVGGFLLGSALLRLAMGAGDVVAQAAQAADESGQDGAVAEGPTPLSEGNKLLEALARRDARIAEREAALDIRAQALKLAETEIEKRLDVLAEAEAKLRQTLDAAYGASARDVAQLTDVYANMKPREAAALFAEMDPEFAAGFLARMKPEQAAAILAGLPPRNAYTISVMLAGRNADVPTE</sequence>
<dbReference type="InterPro" id="IPR006668">
    <property type="entry name" value="Mg_transptr_MgtE_intracell_dom"/>
</dbReference>
<reference evidence="3" key="1">
    <citation type="journal article" date="2019" name="Int. J. Syst. Evol. Microbiol.">
        <title>The Global Catalogue of Microorganisms (GCM) 10K type strain sequencing project: providing services to taxonomists for standard genome sequencing and annotation.</title>
        <authorList>
            <consortium name="The Broad Institute Genomics Platform"/>
            <consortium name="The Broad Institute Genome Sequencing Center for Infectious Disease"/>
            <person name="Wu L."/>
            <person name="Ma J."/>
        </authorList>
    </citation>
    <scope>NUCLEOTIDE SEQUENCE [LARGE SCALE GENOMIC DNA]</scope>
    <source>
        <strain evidence="3">CCUG 62953</strain>
    </source>
</reference>
<protein>
    <submittedName>
        <fullName evidence="2">MotE family protein</fullName>
    </submittedName>
</protein>
<dbReference type="Gene3D" id="1.10.220.30">
    <property type="match status" value="1"/>
</dbReference>
<name>A0ABW3ZM77_9RHOB</name>
<feature type="domain" description="Magnesium transporter MgtE intracellular" evidence="1">
    <location>
        <begin position="137"/>
        <end position="186"/>
    </location>
</feature>
<dbReference type="Pfam" id="PF03448">
    <property type="entry name" value="MgtE_N"/>
    <property type="match status" value="1"/>
</dbReference>
<dbReference type="SUPFAM" id="SSF158791">
    <property type="entry name" value="MgtE N-terminal domain-like"/>
    <property type="match status" value="1"/>
</dbReference>
<comment type="caution">
    <text evidence="2">The sequence shown here is derived from an EMBL/GenBank/DDBJ whole genome shotgun (WGS) entry which is preliminary data.</text>
</comment>
<evidence type="ECO:0000313" key="2">
    <source>
        <dbReference type="EMBL" id="MFD1344033.1"/>
    </source>
</evidence>
<keyword evidence="3" id="KW-1185">Reference proteome</keyword>
<gene>
    <name evidence="2" type="ORF">ACFQ4E_16505</name>
</gene>
<dbReference type="RefSeq" id="WP_386805492.1">
    <property type="nucleotide sequence ID" value="NZ_JBHTMU010000036.1"/>
</dbReference>
<accession>A0ABW3ZM77</accession>